<dbReference type="GO" id="GO:0046872">
    <property type="term" value="F:metal ion binding"/>
    <property type="evidence" value="ECO:0007669"/>
    <property type="project" value="UniProtKB-KW"/>
</dbReference>
<dbReference type="GO" id="GO:0051536">
    <property type="term" value="F:iron-sulfur cluster binding"/>
    <property type="evidence" value="ECO:0007669"/>
    <property type="project" value="UniProtKB-KW"/>
</dbReference>
<dbReference type="SUPFAM" id="SSF102114">
    <property type="entry name" value="Radical SAM enzymes"/>
    <property type="match status" value="1"/>
</dbReference>
<evidence type="ECO:0000313" key="5">
    <source>
        <dbReference type="EMBL" id="SDW14440.1"/>
    </source>
</evidence>
<dbReference type="Pfam" id="PF04055">
    <property type="entry name" value="Radical_SAM"/>
    <property type="match status" value="1"/>
</dbReference>
<evidence type="ECO:0000256" key="3">
    <source>
        <dbReference type="ARBA" id="ARBA00023014"/>
    </source>
</evidence>
<keyword evidence="2" id="KW-0408">Iron</keyword>
<keyword evidence="1" id="KW-0479">Metal-binding</keyword>
<evidence type="ECO:0000259" key="4">
    <source>
        <dbReference type="PROSITE" id="PS51918"/>
    </source>
</evidence>
<dbReference type="InterPro" id="IPR007197">
    <property type="entry name" value="rSAM"/>
</dbReference>
<dbReference type="Gene3D" id="3.80.30.30">
    <property type="match status" value="1"/>
</dbReference>
<dbReference type="InterPro" id="IPR058240">
    <property type="entry name" value="rSAM_sf"/>
</dbReference>
<proteinExistence type="predicted"/>
<dbReference type="CDD" id="cd01335">
    <property type="entry name" value="Radical_SAM"/>
    <property type="match status" value="1"/>
</dbReference>
<dbReference type="SMART" id="SM00729">
    <property type="entry name" value="Elp3"/>
    <property type="match status" value="1"/>
</dbReference>
<keyword evidence="3" id="KW-0411">Iron-sulfur</keyword>
<dbReference type="PANTHER" id="PTHR43432">
    <property type="entry name" value="SLR0285 PROTEIN"/>
    <property type="match status" value="1"/>
</dbReference>
<keyword evidence="5" id="KW-0456">Lyase</keyword>
<dbReference type="SFLD" id="SFLDG01084">
    <property type="entry name" value="Uncharacterised_Radical_SAM_Su"/>
    <property type="match status" value="1"/>
</dbReference>
<evidence type="ECO:0000256" key="2">
    <source>
        <dbReference type="ARBA" id="ARBA00023004"/>
    </source>
</evidence>
<sequence>MLEAPQYVDIAVKQAVHRVQAPSMPFAWSLNPYRGCSHGCAFCYARSTHSFLGFAADDTFRKHVMVKAAIPEALERQLETKLRACGGNLERLSTSFGTLAIGTATDPYQSIEAKREITRSCLEVLAKYQIRTTITTRSPLILRDVDILKRMRLESVQLSIHTLDGDIWRAFEPATPAPKTRLATVRKLAEHKLPVGVFLAPILPYISDDEAQMHSVIEEAVAHGAHFVMPSILRLAPEVKPWFFDVLRHTYPHLLEQYEKLYKTPYAPPWYRRQIIAKATAMVRSLGANIEPLPSTQSVARTCEPQSRQLTLPI</sequence>
<evidence type="ECO:0000313" key="6">
    <source>
        <dbReference type="Proteomes" id="UP000182589"/>
    </source>
</evidence>
<feature type="domain" description="Radical SAM core" evidence="4">
    <location>
        <begin position="22"/>
        <end position="269"/>
    </location>
</feature>
<dbReference type="Proteomes" id="UP000182589">
    <property type="component" value="Unassembled WGS sequence"/>
</dbReference>
<dbReference type="EMBL" id="FNOJ01000002">
    <property type="protein sequence ID" value="SDW14440.1"/>
    <property type="molecule type" value="Genomic_DNA"/>
</dbReference>
<dbReference type="AlphaFoldDB" id="A0A1H2R5M8"/>
<name>A0A1H2R5M8_9BACL</name>
<keyword evidence="6" id="KW-1185">Reference proteome</keyword>
<dbReference type="STRING" id="89784.SAMN04489725_102163"/>
<gene>
    <name evidence="5" type="ORF">SAMN04489725_102163</name>
</gene>
<organism evidence="5 6">
    <name type="scientific">Alicyclobacillus hesperidum</name>
    <dbReference type="NCBI Taxonomy" id="89784"/>
    <lineage>
        <taxon>Bacteria</taxon>
        <taxon>Bacillati</taxon>
        <taxon>Bacillota</taxon>
        <taxon>Bacilli</taxon>
        <taxon>Bacillales</taxon>
        <taxon>Alicyclobacillaceae</taxon>
        <taxon>Alicyclobacillus</taxon>
    </lineage>
</organism>
<reference evidence="6" key="1">
    <citation type="submission" date="2016-10" db="EMBL/GenBank/DDBJ databases">
        <authorList>
            <person name="Varghese N."/>
        </authorList>
    </citation>
    <scope>NUCLEOTIDE SEQUENCE [LARGE SCALE GENOMIC DNA]</scope>
    <source>
        <strain evidence="6">DSM 12489</strain>
    </source>
</reference>
<dbReference type="GO" id="GO:0016829">
    <property type="term" value="F:lyase activity"/>
    <property type="evidence" value="ECO:0007669"/>
    <property type="project" value="UniProtKB-KW"/>
</dbReference>
<dbReference type="PANTHER" id="PTHR43432:SF3">
    <property type="entry name" value="SLR0285 PROTEIN"/>
    <property type="match status" value="1"/>
</dbReference>
<accession>A0A1H2R5M8</accession>
<protein>
    <submittedName>
        <fullName evidence="5">DNA repair photolyase</fullName>
    </submittedName>
</protein>
<dbReference type="PROSITE" id="PS51918">
    <property type="entry name" value="RADICAL_SAM"/>
    <property type="match status" value="1"/>
</dbReference>
<dbReference type="InterPro" id="IPR040086">
    <property type="entry name" value="MJ0683-like"/>
</dbReference>
<dbReference type="SFLD" id="SFLDS00029">
    <property type="entry name" value="Radical_SAM"/>
    <property type="match status" value="1"/>
</dbReference>
<dbReference type="InterPro" id="IPR006638">
    <property type="entry name" value="Elp3/MiaA/NifB-like_rSAM"/>
</dbReference>
<dbReference type="RefSeq" id="WP_244885079.1">
    <property type="nucleotide sequence ID" value="NZ_FNOJ01000002.1"/>
</dbReference>
<evidence type="ECO:0000256" key="1">
    <source>
        <dbReference type="ARBA" id="ARBA00022723"/>
    </source>
</evidence>